<gene>
    <name evidence="1" type="ORF">L195_g001676</name>
</gene>
<reference evidence="1 2" key="1">
    <citation type="journal article" date="2014" name="Am. J. Bot.">
        <title>Genome assembly and annotation for red clover (Trifolium pratense; Fabaceae).</title>
        <authorList>
            <person name="Istvanek J."/>
            <person name="Jaros M."/>
            <person name="Krenek A."/>
            <person name="Repkova J."/>
        </authorList>
    </citation>
    <scope>NUCLEOTIDE SEQUENCE [LARGE SCALE GENOMIC DNA]</scope>
    <source>
        <strain evidence="2">cv. Tatra</strain>
        <tissue evidence="1">Young leaves</tissue>
    </source>
</reference>
<reference evidence="1 2" key="2">
    <citation type="journal article" date="2017" name="Front. Plant Sci.">
        <title>Gene Classification and Mining of Molecular Markers Useful in Red Clover (Trifolium pratense) Breeding.</title>
        <authorList>
            <person name="Istvanek J."/>
            <person name="Dluhosova J."/>
            <person name="Dluhos P."/>
            <person name="Patkova L."/>
            <person name="Nedelnik J."/>
            <person name="Repkova J."/>
        </authorList>
    </citation>
    <scope>NUCLEOTIDE SEQUENCE [LARGE SCALE GENOMIC DNA]</scope>
    <source>
        <strain evidence="2">cv. Tatra</strain>
        <tissue evidence="1">Young leaves</tissue>
    </source>
</reference>
<dbReference type="AlphaFoldDB" id="A0A2K3NQC8"/>
<evidence type="ECO:0000313" key="1">
    <source>
        <dbReference type="EMBL" id="PNY05233.1"/>
    </source>
</evidence>
<sequence length="56" mass="6033">MCDRAGVKLLMTPVEAEGGCVPVGAPTLKSVRVKQMFSVLDSTYLVNGMESRIYSP</sequence>
<name>A0A2K3NQC8_TRIPR</name>
<proteinExistence type="predicted"/>
<dbReference type="EMBL" id="ASHM01000695">
    <property type="protein sequence ID" value="PNY05233.1"/>
    <property type="molecule type" value="Genomic_DNA"/>
</dbReference>
<dbReference type="Proteomes" id="UP000236291">
    <property type="component" value="Unassembled WGS sequence"/>
</dbReference>
<accession>A0A2K3NQC8</accession>
<evidence type="ECO:0000313" key="2">
    <source>
        <dbReference type="Proteomes" id="UP000236291"/>
    </source>
</evidence>
<comment type="caution">
    <text evidence="1">The sequence shown here is derived from an EMBL/GenBank/DDBJ whole genome shotgun (WGS) entry which is preliminary data.</text>
</comment>
<protein>
    <submittedName>
        <fullName evidence="1">Uncharacterized protein</fullName>
    </submittedName>
</protein>
<organism evidence="1 2">
    <name type="scientific">Trifolium pratense</name>
    <name type="common">Red clover</name>
    <dbReference type="NCBI Taxonomy" id="57577"/>
    <lineage>
        <taxon>Eukaryota</taxon>
        <taxon>Viridiplantae</taxon>
        <taxon>Streptophyta</taxon>
        <taxon>Embryophyta</taxon>
        <taxon>Tracheophyta</taxon>
        <taxon>Spermatophyta</taxon>
        <taxon>Magnoliopsida</taxon>
        <taxon>eudicotyledons</taxon>
        <taxon>Gunneridae</taxon>
        <taxon>Pentapetalae</taxon>
        <taxon>rosids</taxon>
        <taxon>fabids</taxon>
        <taxon>Fabales</taxon>
        <taxon>Fabaceae</taxon>
        <taxon>Papilionoideae</taxon>
        <taxon>50 kb inversion clade</taxon>
        <taxon>NPAAA clade</taxon>
        <taxon>Hologalegina</taxon>
        <taxon>IRL clade</taxon>
        <taxon>Trifolieae</taxon>
        <taxon>Trifolium</taxon>
    </lineage>
</organism>